<name>A0ABY8W7L4_9ACTN</name>
<dbReference type="EMBL" id="CP126980">
    <property type="protein sequence ID" value="WIM93805.1"/>
    <property type="molecule type" value="Genomic_DNA"/>
</dbReference>
<feature type="signal peptide" evidence="2">
    <location>
        <begin position="1"/>
        <end position="23"/>
    </location>
</feature>
<evidence type="ECO:0000256" key="2">
    <source>
        <dbReference type="SAM" id="SignalP"/>
    </source>
</evidence>
<dbReference type="PROSITE" id="PS51257">
    <property type="entry name" value="PROKAR_LIPOPROTEIN"/>
    <property type="match status" value="1"/>
</dbReference>
<evidence type="ECO:0000256" key="1">
    <source>
        <dbReference type="SAM" id="MobiDB-lite"/>
    </source>
</evidence>
<reference evidence="3 4" key="1">
    <citation type="submission" date="2023-06" db="EMBL/GenBank/DDBJ databases">
        <authorList>
            <person name="Yushchuk O."/>
            <person name="Binda E."/>
            <person name="Ruckert-Reed C."/>
            <person name="Fedorenko V."/>
            <person name="Kalinowski J."/>
            <person name="Marinelli F."/>
        </authorList>
    </citation>
    <scope>NUCLEOTIDE SEQUENCE [LARGE SCALE GENOMIC DNA]</scope>
    <source>
        <strain evidence="3 4">NRRL 3884</strain>
    </source>
</reference>
<feature type="chain" id="PRO_5045505478" evidence="2">
    <location>
        <begin position="24"/>
        <end position="233"/>
    </location>
</feature>
<keyword evidence="2" id="KW-0732">Signal</keyword>
<dbReference type="Proteomes" id="UP001240150">
    <property type="component" value="Chromosome"/>
</dbReference>
<evidence type="ECO:0000313" key="4">
    <source>
        <dbReference type="Proteomes" id="UP001240150"/>
    </source>
</evidence>
<dbReference type="Pfam" id="PF04228">
    <property type="entry name" value="Zn_peptidase"/>
    <property type="match status" value="1"/>
</dbReference>
<dbReference type="InterPro" id="IPR007343">
    <property type="entry name" value="Uncharacterised_pept_Zn_put"/>
</dbReference>
<evidence type="ECO:0000313" key="3">
    <source>
        <dbReference type="EMBL" id="WIM93805.1"/>
    </source>
</evidence>
<dbReference type="RefSeq" id="WP_284915009.1">
    <property type="nucleotide sequence ID" value="NZ_CP126980.1"/>
</dbReference>
<organism evidence="3 4">
    <name type="scientific">Actinoplanes oblitus</name>
    <dbReference type="NCBI Taxonomy" id="3040509"/>
    <lineage>
        <taxon>Bacteria</taxon>
        <taxon>Bacillati</taxon>
        <taxon>Actinomycetota</taxon>
        <taxon>Actinomycetes</taxon>
        <taxon>Micromonosporales</taxon>
        <taxon>Micromonosporaceae</taxon>
        <taxon>Actinoplanes</taxon>
    </lineage>
</organism>
<proteinExistence type="predicted"/>
<keyword evidence="4" id="KW-1185">Reference proteome</keyword>
<sequence>MSARIAAVLVLLLLVGCGALPSADDDPVTRRSTPRATGSVDLDGTDTPEEFAADIDAAQRVAEQYWTRVFAKSGDQFEPVRELVPYERAGEVSCGDEPLPLNNAAYCSRGDFIAYDVNWAFGVFRQIGDAFLYYLLGHEYAHGIQARLGIQKEFTIQQELQADCMAGAFIGDQARARQLRLDKGDTDELAEGLKSVGDAPGQPWFAEGSHGSPEMRVNAFANGYRDSLRSCDL</sequence>
<gene>
    <name evidence="3" type="ORF">ACTOB_005794</name>
</gene>
<feature type="region of interest" description="Disordered" evidence="1">
    <location>
        <begin position="24"/>
        <end position="43"/>
    </location>
</feature>
<protein>
    <submittedName>
        <fullName evidence="3">Neutral zinc metallopeptidase</fullName>
    </submittedName>
</protein>
<accession>A0ABY8W7L4</accession>